<evidence type="ECO:0000256" key="1">
    <source>
        <dbReference type="SAM" id="SignalP"/>
    </source>
</evidence>
<evidence type="ECO:0000259" key="2">
    <source>
        <dbReference type="PROSITE" id="PS51827"/>
    </source>
</evidence>
<sequence length="140" mass="16232">MHSLFITLRKFSIALILNSCKTLTPAASKIMTDCGNFDVESYRQPWESDEHWVMRRDFLVTHSDKLPLNRLLCLAQVFVNVELLGCRYPVPVMRQVAELSKDINSARDLHSKRQDRTQIHFVMSNEAKRSQPVKRTSKLS</sequence>
<reference evidence="4" key="1">
    <citation type="submission" date="2025-08" db="UniProtKB">
        <authorList>
            <consortium name="RefSeq"/>
        </authorList>
    </citation>
    <scope>IDENTIFICATION</scope>
    <source>
        <tissue evidence="4">Muscle</tissue>
    </source>
</reference>
<feature type="domain" description="XRN2-binding (XTBD)" evidence="2">
    <location>
        <begin position="39"/>
        <end position="125"/>
    </location>
</feature>
<keyword evidence="1" id="KW-0732">Signal</keyword>
<dbReference type="Proteomes" id="UP000694941">
    <property type="component" value="Unplaced"/>
</dbReference>
<evidence type="ECO:0000313" key="4">
    <source>
        <dbReference type="RefSeq" id="XP_013784817.2"/>
    </source>
</evidence>
<dbReference type="InterPro" id="IPR021859">
    <property type="entry name" value="XTBD"/>
</dbReference>
<gene>
    <name evidence="4" type="primary">LOC106468911</name>
</gene>
<dbReference type="PANTHER" id="PTHR48430">
    <property type="entry name" value="PARTNER OF XRN-2 PROTEIN 1"/>
    <property type="match status" value="1"/>
</dbReference>
<accession>A0ABM1BM67</accession>
<dbReference type="RefSeq" id="XP_013784817.2">
    <property type="nucleotide sequence ID" value="XM_013929363.2"/>
</dbReference>
<protein>
    <submittedName>
        <fullName evidence="4">Partner of xrn-2 protein 1-like</fullName>
    </submittedName>
</protein>
<evidence type="ECO:0000313" key="3">
    <source>
        <dbReference type="Proteomes" id="UP000694941"/>
    </source>
</evidence>
<dbReference type="PANTHER" id="PTHR48430:SF1">
    <property type="entry name" value="PARTNER OF XRN-2 PROTEIN 1"/>
    <property type="match status" value="1"/>
</dbReference>
<proteinExistence type="predicted"/>
<organism evidence="3 4">
    <name type="scientific">Limulus polyphemus</name>
    <name type="common">Atlantic horseshoe crab</name>
    <dbReference type="NCBI Taxonomy" id="6850"/>
    <lineage>
        <taxon>Eukaryota</taxon>
        <taxon>Metazoa</taxon>
        <taxon>Ecdysozoa</taxon>
        <taxon>Arthropoda</taxon>
        <taxon>Chelicerata</taxon>
        <taxon>Merostomata</taxon>
        <taxon>Xiphosura</taxon>
        <taxon>Limulidae</taxon>
        <taxon>Limulus</taxon>
    </lineage>
</organism>
<dbReference type="GeneID" id="106468911"/>
<feature type="chain" id="PRO_5045349707" evidence="1">
    <location>
        <begin position="27"/>
        <end position="140"/>
    </location>
</feature>
<name>A0ABM1BM67_LIMPO</name>
<dbReference type="Pfam" id="PF11952">
    <property type="entry name" value="XTBD"/>
    <property type="match status" value="1"/>
</dbReference>
<dbReference type="PROSITE" id="PS51827">
    <property type="entry name" value="XTBD"/>
    <property type="match status" value="1"/>
</dbReference>
<feature type="signal peptide" evidence="1">
    <location>
        <begin position="1"/>
        <end position="26"/>
    </location>
</feature>
<keyword evidence="3" id="KW-1185">Reference proteome</keyword>